<dbReference type="RefSeq" id="WP_188722899.1">
    <property type="nucleotide sequence ID" value="NZ_BMIF01000023.1"/>
</dbReference>
<dbReference type="GO" id="GO:0015074">
    <property type="term" value="P:DNA integration"/>
    <property type="evidence" value="ECO:0007669"/>
    <property type="project" value="UniProtKB-KW"/>
</dbReference>
<evidence type="ECO:0000313" key="6">
    <source>
        <dbReference type="EMBL" id="GGA81907.1"/>
    </source>
</evidence>
<keyword evidence="3" id="KW-0238">DNA-binding</keyword>
<comment type="caution">
    <text evidence="6">The sequence shown here is derived from an EMBL/GenBank/DDBJ whole genome shotgun (WGS) entry which is preliminary data.</text>
</comment>
<dbReference type="GO" id="GO:0006310">
    <property type="term" value="P:DNA recombination"/>
    <property type="evidence" value="ECO:0007669"/>
    <property type="project" value="UniProtKB-KW"/>
</dbReference>
<dbReference type="PROSITE" id="PS51898">
    <property type="entry name" value="TYR_RECOMBINASE"/>
    <property type="match status" value="1"/>
</dbReference>
<dbReference type="EMBL" id="BMIF01000023">
    <property type="protein sequence ID" value="GGA81907.1"/>
    <property type="molecule type" value="Genomic_DNA"/>
</dbReference>
<dbReference type="InterPro" id="IPR010998">
    <property type="entry name" value="Integrase_recombinase_N"/>
</dbReference>
<dbReference type="AlphaFoldDB" id="A0A916S377"/>
<dbReference type="Gene3D" id="1.10.443.10">
    <property type="entry name" value="Intergrase catalytic core"/>
    <property type="match status" value="1"/>
</dbReference>
<keyword evidence="4" id="KW-0233">DNA recombination</keyword>
<gene>
    <name evidence="6" type="ORF">GCM10011385_40170</name>
</gene>
<comment type="similarity">
    <text evidence="1">Belongs to the 'phage' integrase family.</text>
</comment>
<evidence type="ECO:0000259" key="5">
    <source>
        <dbReference type="PROSITE" id="PS51898"/>
    </source>
</evidence>
<sequence>MRVRLPGVHKVRKRLADGSTVFYYYAWRGGPRIMADPVKEERKFNEEFLRMTQDRQNPQFEGRLVSIIRAYMKSPHYKELKASTREGYLLAIRAIEAEFYDMTAEQISAQGTRTIFLQWRDEIAEAHPRKADLYMSVLQRILWFGLDREMITRHPLERVSKVSDGSRREIIWKDEEIERYRSTAPEPLVRAMMLAAWTGQRQGDLLALTWAAYDGRAIRLRQSKTGSHVAVKVSEELKTILDEAKARNEANAKPAITILTNQAGKPWQTGFKSSWRKSLAAAGITGKTFHDLRGTFVTLAYRNGASIKEIAEVTGHSEKDAETIIRKHYLVSSAAVEKIEGRTKK</sequence>
<keyword evidence="7" id="KW-1185">Reference proteome</keyword>
<keyword evidence="2" id="KW-0229">DNA integration</keyword>
<dbReference type="GO" id="GO:0003677">
    <property type="term" value="F:DNA binding"/>
    <property type="evidence" value="ECO:0007669"/>
    <property type="project" value="UniProtKB-KW"/>
</dbReference>
<accession>A0A916S377</accession>
<dbReference type="InterPro" id="IPR011010">
    <property type="entry name" value="DNA_brk_join_enz"/>
</dbReference>
<feature type="domain" description="Tyr recombinase" evidence="5">
    <location>
        <begin position="166"/>
        <end position="344"/>
    </location>
</feature>
<reference evidence="6" key="1">
    <citation type="journal article" date="2014" name="Int. J. Syst. Evol. Microbiol.">
        <title>Complete genome sequence of Corynebacterium casei LMG S-19264T (=DSM 44701T), isolated from a smear-ripened cheese.</title>
        <authorList>
            <consortium name="US DOE Joint Genome Institute (JGI-PGF)"/>
            <person name="Walter F."/>
            <person name="Albersmeier A."/>
            <person name="Kalinowski J."/>
            <person name="Ruckert C."/>
        </authorList>
    </citation>
    <scope>NUCLEOTIDE SEQUENCE</scope>
    <source>
        <strain evidence="6">CGMCC 1.15320</strain>
    </source>
</reference>
<evidence type="ECO:0000256" key="3">
    <source>
        <dbReference type="ARBA" id="ARBA00023125"/>
    </source>
</evidence>
<dbReference type="Proteomes" id="UP000636264">
    <property type="component" value="Unassembled WGS sequence"/>
</dbReference>
<reference evidence="6" key="2">
    <citation type="submission" date="2020-09" db="EMBL/GenBank/DDBJ databases">
        <authorList>
            <person name="Sun Q."/>
            <person name="Zhou Y."/>
        </authorList>
    </citation>
    <scope>NUCLEOTIDE SEQUENCE</scope>
    <source>
        <strain evidence="6">CGMCC 1.15320</strain>
    </source>
</reference>
<organism evidence="6 7">
    <name type="scientific">Nitratireductor aestuarii</name>
    <dbReference type="NCBI Taxonomy" id="1735103"/>
    <lineage>
        <taxon>Bacteria</taxon>
        <taxon>Pseudomonadati</taxon>
        <taxon>Pseudomonadota</taxon>
        <taxon>Alphaproteobacteria</taxon>
        <taxon>Hyphomicrobiales</taxon>
        <taxon>Phyllobacteriaceae</taxon>
        <taxon>Nitratireductor</taxon>
    </lineage>
</organism>
<dbReference type="Gene3D" id="1.10.150.130">
    <property type="match status" value="1"/>
</dbReference>
<evidence type="ECO:0000256" key="1">
    <source>
        <dbReference type="ARBA" id="ARBA00008857"/>
    </source>
</evidence>
<name>A0A916S377_9HYPH</name>
<dbReference type="InterPro" id="IPR050090">
    <property type="entry name" value="Tyrosine_recombinase_XerCD"/>
</dbReference>
<dbReference type="InterPro" id="IPR013762">
    <property type="entry name" value="Integrase-like_cat_sf"/>
</dbReference>
<dbReference type="PANTHER" id="PTHR30349">
    <property type="entry name" value="PHAGE INTEGRASE-RELATED"/>
    <property type="match status" value="1"/>
</dbReference>
<dbReference type="InterPro" id="IPR002104">
    <property type="entry name" value="Integrase_catalytic"/>
</dbReference>
<dbReference type="SUPFAM" id="SSF56349">
    <property type="entry name" value="DNA breaking-rejoining enzymes"/>
    <property type="match status" value="1"/>
</dbReference>
<dbReference type="Pfam" id="PF00589">
    <property type="entry name" value="Phage_integrase"/>
    <property type="match status" value="1"/>
</dbReference>
<evidence type="ECO:0000256" key="2">
    <source>
        <dbReference type="ARBA" id="ARBA00022908"/>
    </source>
</evidence>
<evidence type="ECO:0000256" key="4">
    <source>
        <dbReference type="ARBA" id="ARBA00023172"/>
    </source>
</evidence>
<evidence type="ECO:0000313" key="7">
    <source>
        <dbReference type="Proteomes" id="UP000636264"/>
    </source>
</evidence>
<protein>
    <submittedName>
        <fullName evidence="6">Integrase</fullName>
    </submittedName>
</protein>
<proteinExistence type="inferred from homology"/>
<dbReference type="PANTHER" id="PTHR30349:SF64">
    <property type="entry name" value="PROPHAGE INTEGRASE INTD-RELATED"/>
    <property type="match status" value="1"/>
</dbReference>